<dbReference type="Proteomes" id="UP001150581">
    <property type="component" value="Unassembled WGS sequence"/>
</dbReference>
<comment type="caution">
    <text evidence="1">The sequence shown here is derived from an EMBL/GenBank/DDBJ whole genome shotgun (WGS) entry which is preliminary data.</text>
</comment>
<sequence length="263" mass="29802">MKFSTFGLFVAAAMFSTMVDVGNALPARLERRDPVTKIIKYVIYRGDDDHHESEPTEVTKPEPSPESYQPEQRPVYILEPRPEPRQPEPHQPEPRPEVYQQDPKPEPAKPSSAPKPAYSPELYELEMLCLVNKERLRVGLNRLALHPAMNRAAYEHSVYQSNARDMTHNDPAYGQLGSRLQRHGFSFASASENIAQSAEGSTKKVFDMWMNDPPHYVNIVDPKAKYMGLSRVNDFWTQDFGSEADSEGASGYDASAHESDRYC</sequence>
<keyword evidence="2" id="KW-1185">Reference proteome</keyword>
<accession>A0ACC1IPR6</accession>
<name>A0ACC1IPR6_9FUNG</name>
<gene>
    <name evidence="1" type="ORF">LPJ66_002678</name>
</gene>
<reference evidence="1" key="1">
    <citation type="submission" date="2022-07" db="EMBL/GenBank/DDBJ databases">
        <title>Phylogenomic reconstructions and comparative analyses of Kickxellomycotina fungi.</title>
        <authorList>
            <person name="Reynolds N.K."/>
            <person name="Stajich J.E."/>
            <person name="Barry K."/>
            <person name="Grigoriev I.V."/>
            <person name="Crous P."/>
            <person name="Smith M.E."/>
        </authorList>
    </citation>
    <scope>NUCLEOTIDE SEQUENCE</scope>
    <source>
        <strain evidence="1">Benny 63K</strain>
    </source>
</reference>
<proteinExistence type="predicted"/>
<organism evidence="1 2">
    <name type="scientific">Kickxella alabastrina</name>
    <dbReference type="NCBI Taxonomy" id="61397"/>
    <lineage>
        <taxon>Eukaryota</taxon>
        <taxon>Fungi</taxon>
        <taxon>Fungi incertae sedis</taxon>
        <taxon>Zoopagomycota</taxon>
        <taxon>Kickxellomycotina</taxon>
        <taxon>Kickxellomycetes</taxon>
        <taxon>Kickxellales</taxon>
        <taxon>Kickxellaceae</taxon>
        <taxon>Kickxella</taxon>
    </lineage>
</organism>
<dbReference type="EMBL" id="JANBPG010000229">
    <property type="protein sequence ID" value="KAJ1898546.1"/>
    <property type="molecule type" value="Genomic_DNA"/>
</dbReference>
<protein>
    <submittedName>
        <fullName evidence="1">Uncharacterized protein</fullName>
    </submittedName>
</protein>
<evidence type="ECO:0000313" key="2">
    <source>
        <dbReference type="Proteomes" id="UP001150581"/>
    </source>
</evidence>
<evidence type="ECO:0000313" key="1">
    <source>
        <dbReference type="EMBL" id="KAJ1898546.1"/>
    </source>
</evidence>